<organism evidence="7 8">
    <name type="scientific">Megamonas rupellensis</name>
    <dbReference type="NCBI Taxonomy" id="491921"/>
    <lineage>
        <taxon>Bacteria</taxon>
        <taxon>Bacillati</taxon>
        <taxon>Bacillota</taxon>
        <taxon>Negativicutes</taxon>
        <taxon>Selenomonadales</taxon>
        <taxon>Selenomonadaceae</taxon>
        <taxon>Megamonas</taxon>
    </lineage>
</organism>
<evidence type="ECO:0000256" key="5">
    <source>
        <dbReference type="ARBA" id="ARBA00023211"/>
    </source>
</evidence>
<reference evidence="7 8" key="1">
    <citation type="submission" date="2018-08" db="EMBL/GenBank/DDBJ databases">
        <title>A genome reference for cultivated species of the human gut microbiota.</title>
        <authorList>
            <person name="Zou Y."/>
            <person name="Xue W."/>
            <person name="Luo G."/>
        </authorList>
    </citation>
    <scope>NUCLEOTIDE SEQUENCE [LARGE SCALE GENOMIC DNA]</scope>
    <source>
        <strain evidence="7 8">AF29-2</strain>
    </source>
</reference>
<name>A0A411ZMH2_9FIRM</name>
<evidence type="ECO:0000256" key="3">
    <source>
        <dbReference type="ARBA" id="ARBA00022842"/>
    </source>
</evidence>
<evidence type="ECO:0000313" key="7">
    <source>
        <dbReference type="EMBL" id="RGQ04007.1"/>
    </source>
</evidence>
<dbReference type="SUPFAM" id="SSF52518">
    <property type="entry name" value="Thiamin diphosphate-binding fold (THDP-binding)"/>
    <property type="match status" value="2"/>
</dbReference>
<keyword evidence="2" id="KW-0479">Metal-binding</keyword>
<keyword evidence="1" id="KW-0808">Transferase</keyword>
<dbReference type="GO" id="GO:0030976">
    <property type="term" value="F:thiamine pyrophosphate binding"/>
    <property type="evidence" value="ECO:0007669"/>
    <property type="project" value="InterPro"/>
</dbReference>
<dbReference type="Proteomes" id="UP000284662">
    <property type="component" value="Unassembled WGS sequence"/>
</dbReference>
<dbReference type="InterPro" id="IPR012001">
    <property type="entry name" value="Thiamin_PyroP_enz_TPP-bd_dom"/>
</dbReference>
<evidence type="ECO:0000259" key="6">
    <source>
        <dbReference type="Pfam" id="PF02776"/>
    </source>
</evidence>
<keyword evidence="5" id="KW-0464">Manganese</keyword>
<evidence type="ECO:0000256" key="1">
    <source>
        <dbReference type="ARBA" id="ARBA00022679"/>
    </source>
</evidence>
<keyword evidence="4" id="KW-0786">Thiamine pyrophosphate</keyword>
<dbReference type="EMBL" id="QRST01000018">
    <property type="protein sequence ID" value="RGQ04007.1"/>
    <property type="molecule type" value="Genomic_DNA"/>
</dbReference>
<evidence type="ECO:0000313" key="8">
    <source>
        <dbReference type="Proteomes" id="UP000284662"/>
    </source>
</evidence>
<dbReference type="Pfam" id="PF02776">
    <property type="entry name" value="TPP_enzyme_N"/>
    <property type="match status" value="1"/>
</dbReference>
<accession>A0A411ZMH2</accession>
<dbReference type="PANTHER" id="PTHR42916">
    <property type="entry name" value="2-SUCCINYL-5-ENOLPYRUVYL-6-HYDROXY-3-CYCLOHEXENE-1-CARBOXYLATE SYNTHASE"/>
    <property type="match status" value="1"/>
</dbReference>
<dbReference type="RefSeq" id="WP_117976842.1">
    <property type="nucleotide sequence ID" value="NZ_QRST01000018.1"/>
</dbReference>
<feature type="domain" description="Thiamine pyrophosphate enzyme N-terminal TPP-binding" evidence="6">
    <location>
        <begin position="11"/>
        <end position="121"/>
    </location>
</feature>
<dbReference type="AlphaFoldDB" id="A0A411ZMH2"/>
<keyword evidence="3" id="KW-0460">Magnesium</keyword>
<dbReference type="GO" id="GO:0009234">
    <property type="term" value="P:menaquinone biosynthetic process"/>
    <property type="evidence" value="ECO:0007669"/>
    <property type="project" value="InterPro"/>
</dbReference>
<comment type="caution">
    <text evidence="7">The sequence shown here is derived from an EMBL/GenBank/DDBJ whole genome shotgun (WGS) entry which is preliminary data.</text>
</comment>
<dbReference type="GO" id="GO:0070204">
    <property type="term" value="F:2-succinyl-5-enolpyruvyl-6-hydroxy-3-cyclohexene-1-carboxylic-acid synthase activity"/>
    <property type="evidence" value="ECO:0007669"/>
    <property type="project" value="InterPro"/>
</dbReference>
<dbReference type="PANTHER" id="PTHR42916:SF1">
    <property type="entry name" value="PROTEIN PHYLLO, CHLOROPLASTIC"/>
    <property type="match status" value="1"/>
</dbReference>
<sequence length="580" mass="65504">MEYFYTNEKHTQILIALLKAHGIKKVIASPGTTNITFIASIQHDPYFEIYSAADERSAAYIACGLSAESGEPVVLSCTGATASRNYIPALTEAFYRKLPILAITATQPIDRIGHNIAQVIDRRVQLNDIVKLSVQVSGVNNEDDKWACEIAINKAILELKHRGGGPVHINFTTTYSTIYNTKVLPDVNVINRITYKDKLPNVPKGKIGIFVGNHKKWSSKLTDLVDTFCEKYNAIVFCDHTSNYKGKYRAFAGLIATQENYKSPCCFVDLLIHIGDISGGYMFFIPQKVWRVNPDGEVCDTFRKLQYTFEMEEEDFFERYINITTTEKSKNTFITEWKNEYERIYAKVPELPFSNAWIAQNTVFKIPENSVLHLGILNSLRTWNYFEAPQSVLGYSNTGGFGIDGCVSSLIGASLTEPNKLFFEVVGDLAFFYDMNSIGNKHVGNNIRLMVINNGRGTEFRNYGHIGHKFGEDADMYIAAAGHYGKKSHLLLKHYAEDLGFEYISASNKEEYLNNVEKYLNPKITDKPILFEIFTDSKDESEAIRIMKNIEISVEGRAKKIVKSVIGEQGVNIIKNFIKK</sequence>
<dbReference type="PIRSF" id="PIRSF004983">
    <property type="entry name" value="MenD"/>
    <property type="match status" value="1"/>
</dbReference>
<dbReference type="Gene3D" id="3.40.50.1220">
    <property type="entry name" value="TPP-binding domain"/>
    <property type="match status" value="1"/>
</dbReference>
<gene>
    <name evidence="7" type="ORF">DWZ11_08680</name>
</gene>
<dbReference type="InterPro" id="IPR004433">
    <property type="entry name" value="MenaQ_synth_MenD"/>
</dbReference>
<dbReference type="Gene3D" id="3.40.50.970">
    <property type="match status" value="2"/>
</dbReference>
<protein>
    <submittedName>
        <fullName evidence="7">2-succinyl-5-enolpyruvyl-6-hydroxy-3-cyclohexene-1-carboxylate synthase</fullName>
    </submittedName>
</protein>
<dbReference type="GO" id="GO:0046872">
    <property type="term" value="F:metal ion binding"/>
    <property type="evidence" value="ECO:0007669"/>
    <property type="project" value="UniProtKB-KW"/>
</dbReference>
<dbReference type="InterPro" id="IPR029061">
    <property type="entry name" value="THDP-binding"/>
</dbReference>
<dbReference type="CDD" id="cd07037">
    <property type="entry name" value="TPP_PYR_MenD"/>
    <property type="match status" value="1"/>
</dbReference>
<evidence type="ECO:0000256" key="4">
    <source>
        <dbReference type="ARBA" id="ARBA00023052"/>
    </source>
</evidence>
<evidence type="ECO:0000256" key="2">
    <source>
        <dbReference type="ARBA" id="ARBA00022723"/>
    </source>
</evidence>
<proteinExistence type="predicted"/>